<keyword evidence="10" id="KW-1185">Reference proteome</keyword>
<feature type="transmembrane region" description="Helical" evidence="7">
    <location>
        <begin position="265"/>
        <end position="283"/>
    </location>
</feature>
<evidence type="ECO:0000313" key="10">
    <source>
        <dbReference type="Proteomes" id="UP001501074"/>
    </source>
</evidence>
<evidence type="ECO:0000256" key="1">
    <source>
        <dbReference type="ARBA" id="ARBA00004162"/>
    </source>
</evidence>
<keyword evidence="5 7" id="KW-0472">Membrane</keyword>
<feature type="compositionally biased region" description="Pro residues" evidence="6">
    <location>
        <begin position="16"/>
        <end position="25"/>
    </location>
</feature>
<feature type="transmembrane region" description="Helical" evidence="7">
    <location>
        <begin position="136"/>
        <end position="157"/>
    </location>
</feature>
<dbReference type="Proteomes" id="UP001501074">
    <property type="component" value="Unassembled WGS sequence"/>
</dbReference>
<evidence type="ECO:0000256" key="4">
    <source>
        <dbReference type="ARBA" id="ARBA00022989"/>
    </source>
</evidence>
<feature type="transmembrane region" description="Helical" evidence="7">
    <location>
        <begin position="65"/>
        <end position="91"/>
    </location>
</feature>
<feature type="region of interest" description="Disordered" evidence="6">
    <location>
        <begin position="1"/>
        <end position="28"/>
    </location>
</feature>
<keyword evidence="2" id="KW-1003">Cell membrane</keyword>
<evidence type="ECO:0000256" key="5">
    <source>
        <dbReference type="ARBA" id="ARBA00023136"/>
    </source>
</evidence>
<feature type="compositionally biased region" description="Basic and acidic residues" evidence="6">
    <location>
        <begin position="1"/>
        <end position="10"/>
    </location>
</feature>
<evidence type="ECO:0000256" key="6">
    <source>
        <dbReference type="SAM" id="MobiDB-lite"/>
    </source>
</evidence>
<evidence type="ECO:0000256" key="2">
    <source>
        <dbReference type="ARBA" id="ARBA00022475"/>
    </source>
</evidence>
<comment type="subcellular location">
    <subcellularLocation>
        <location evidence="1">Cell membrane</location>
        <topology evidence="1">Single-pass membrane protein</topology>
    </subcellularLocation>
</comment>
<evidence type="ECO:0000256" key="3">
    <source>
        <dbReference type="ARBA" id="ARBA00022692"/>
    </source>
</evidence>
<feature type="transmembrane region" description="Helical" evidence="7">
    <location>
        <begin position="236"/>
        <end position="258"/>
    </location>
</feature>
<sequence length="425" mass="44596">MPIEGAHDMPETQEPSAPPSTPPARPGDEFFAKIREQGVFRPAENRWVAGVGSGLSRRLDIDQTLIRGTFVALSIIGGLGVALYGVCWLLLPQEQDGRIHVQEAMRGRFSPGFFAGVILALAAVGGGGPWRGNGHWFWGFPGTLILAALIVGGLWWMAKRLPQNRDQVPPAAMTTDFSQKERTAHEEAARQHHEAQQLARARTAPSRRVRQLTLGLALIAATGVLMAEAFGDLPGWAGLTALGVAIAVIAGGVVANGLMGRRSPGLAGLGVLLSLILAVGAAAQHAGVETSEHMAAVGTATWAPDTREAADDQYNLGIGEAELNLTSAGALSGATTSDPLEVEANLGVGHLVLNLPSGVAVQVDARLGAGEVYEPDGTRYEVKGNSDNRSRTFTYGEGEPVLKVVAQQGVGQMEINRVPQTTGSN</sequence>
<organism evidence="9 10">
    <name type="scientific">Kineosporia mesophila</name>
    <dbReference type="NCBI Taxonomy" id="566012"/>
    <lineage>
        <taxon>Bacteria</taxon>
        <taxon>Bacillati</taxon>
        <taxon>Actinomycetota</taxon>
        <taxon>Actinomycetes</taxon>
        <taxon>Kineosporiales</taxon>
        <taxon>Kineosporiaceae</taxon>
        <taxon>Kineosporia</taxon>
    </lineage>
</organism>
<dbReference type="InterPro" id="IPR007168">
    <property type="entry name" value="Phageshock_PspC_N"/>
</dbReference>
<dbReference type="EMBL" id="BAAAZO010000006">
    <property type="protein sequence ID" value="GAA3616716.1"/>
    <property type="molecule type" value="Genomic_DNA"/>
</dbReference>
<feature type="transmembrane region" description="Helical" evidence="7">
    <location>
        <begin position="112"/>
        <end position="130"/>
    </location>
</feature>
<keyword evidence="3 7" id="KW-0812">Transmembrane</keyword>
<reference evidence="10" key="1">
    <citation type="journal article" date="2019" name="Int. J. Syst. Evol. Microbiol.">
        <title>The Global Catalogue of Microorganisms (GCM) 10K type strain sequencing project: providing services to taxonomists for standard genome sequencing and annotation.</title>
        <authorList>
            <consortium name="The Broad Institute Genomics Platform"/>
            <consortium name="The Broad Institute Genome Sequencing Center for Infectious Disease"/>
            <person name="Wu L."/>
            <person name="Ma J."/>
        </authorList>
    </citation>
    <scope>NUCLEOTIDE SEQUENCE [LARGE SCALE GENOMIC DNA]</scope>
    <source>
        <strain evidence="10">JCM 16902</strain>
    </source>
</reference>
<feature type="transmembrane region" description="Helical" evidence="7">
    <location>
        <begin position="212"/>
        <end position="230"/>
    </location>
</feature>
<protein>
    <recommendedName>
        <fullName evidence="8">Phage shock protein PspC N-terminal domain-containing protein</fullName>
    </recommendedName>
</protein>
<proteinExistence type="predicted"/>
<dbReference type="InterPro" id="IPR052027">
    <property type="entry name" value="PspC"/>
</dbReference>
<evidence type="ECO:0000256" key="7">
    <source>
        <dbReference type="SAM" id="Phobius"/>
    </source>
</evidence>
<evidence type="ECO:0000313" key="9">
    <source>
        <dbReference type="EMBL" id="GAA3616716.1"/>
    </source>
</evidence>
<feature type="domain" description="Phage shock protein PspC N-terminal" evidence="8">
    <location>
        <begin position="39"/>
        <end position="94"/>
    </location>
</feature>
<dbReference type="Pfam" id="PF04024">
    <property type="entry name" value="PspC"/>
    <property type="match status" value="1"/>
</dbReference>
<evidence type="ECO:0000259" key="8">
    <source>
        <dbReference type="Pfam" id="PF04024"/>
    </source>
</evidence>
<dbReference type="PANTHER" id="PTHR33885">
    <property type="entry name" value="PHAGE SHOCK PROTEIN C"/>
    <property type="match status" value="1"/>
</dbReference>
<name>A0ABP6ZRB4_9ACTN</name>
<accession>A0ABP6ZRB4</accession>
<gene>
    <name evidence="9" type="ORF">GCM10022223_36530</name>
</gene>
<dbReference type="PANTHER" id="PTHR33885:SF3">
    <property type="entry name" value="PHAGE SHOCK PROTEIN C"/>
    <property type="match status" value="1"/>
</dbReference>
<comment type="caution">
    <text evidence="9">The sequence shown here is derived from an EMBL/GenBank/DDBJ whole genome shotgun (WGS) entry which is preliminary data.</text>
</comment>
<keyword evidence="4 7" id="KW-1133">Transmembrane helix</keyword>